<name>A0A1Y6BN52_9BACT</name>
<dbReference type="PROSITE" id="PS50943">
    <property type="entry name" value="HTH_CROC1"/>
    <property type="match status" value="1"/>
</dbReference>
<dbReference type="InterPro" id="IPR010982">
    <property type="entry name" value="Lambda_DNA-bd_dom_sf"/>
</dbReference>
<sequence>MKNRVKLNVPNLKDALQESGIKKQDVAAKIGVSRETFSRWLSGRVEYIEEKNARKLGVILNCAPSHLSPEIPVEKYQSLGGLDPQQVISADTFVKIGLFSDQWQAVLNLFYCVKHPKIVKDHQVTVEIFKGLKALLQLSPDEAPIVEENDDPSTYELFDIIARKVFLNGVQSLLHGNWEEADQCFRRVLIQGQSEWIVALSYLGASMSNWLNQQPEKAKDLCDRGLAVFSESFDDLSVFASANLHLMQIILNPSDEDHVRTQIADARKDFSKIGYLHGEVRLRFYQMLLDGVRIEEDDILDGKDITINLRRLPPLYRFEALYIYSIAAKMRADGEDSDSLLTLAHDLLPKPLRDHFTSVGQSYEKSSCS</sequence>
<proteinExistence type="predicted"/>
<protein>
    <submittedName>
        <fullName evidence="2">DNA-binding transcriptional regulator, XRE family</fullName>
    </submittedName>
</protein>
<evidence type="ECO:0000313" key="3">
    <source>
        <dbReference type="Proteomes" id="UP000192907"/>
    </source>
</evidence>
<dbReference type="Gene3D" id="1.10.260.40">
    <property type="entry name" value="lambda repressor-like DNA-binding domains"/>
    <property type="match status" value="1"/>
</dbReference>
<dbReference type="GO" id="GO:0003677">
    <property type="term" value="F:DNA binding"/>
    <property type="evidence" value="ECO:0007669"/>
    <property type="project" value="UniProtKB-KW"/>
</dbReference>
<dbReference type="Proteomes" id="UP000192907">
    <property type="component" value="Unassembled WGS sequence"/>
</dbReference>
<gene>
    <name evidence="2" type="ORF">SAMN06296036_10590</name>
</gene>
<dbReference type="AlphaFoldDB" id="A0A1Y6BN52"/>
<feature type="domain" description="HTH cro/C1-type" evidence="1">
    <location>
        <begin position="12"/>
        <end position="67"/>
    </location>
</feature>
<dbReference type="RefSeq" id="WP_132317515.1">
    <property type="nucleotide sequence ID" value="NZ_FWZT01000005.1"/>
</dbReference>
<dbReference type="InterPro" id="IPR001387">
    <property type="entry name" value="Cro/C1-type_HTH"/>
</dbReference>
<accession>A0A1Y6BN52</accession>
<dbReference type="EMBL" id="FWZT01000005">
    <property type="protein sequence ID" value="SMF11464.1"/>
    <property type="molecule type" value="Genomic_DNA"/>
</dbReference>
<dbReference type="CDD" id="cd00093">
    <property type="entry name" value="HTH_XRE"/>
    <property type="match status" value="1"/>
</dbReference>
<organism evidence="2 3">
    <name type="scientific">Pseudobacteriovorax antillogorgiicola</name>
    <dbReference type="NCBI Taxonomy" id="1513793"/>
    <lineage>
        <taxon>Bacteria</taxon>
        <taxon>Pseudomonadati</taxon>
        <taxon>Bdellovibrionota</taxon>
        <taxon>Oligoflexia</taxon>
        <taxon>Oligoflexales</taxon>
        <taxon>Pseudobacteriovoracaceae</taxon>
        <taxon>Pseudobacteriovorax</taxon>
    </lineage>
</organism>
<evidence type="ECO:0000313" key="2">
    <source>
        <dbReference type="EMBL" id="SMF11464.1"/>
    </source>
</evidence>
<evidence type="ECO:0000259" key="1">
    <source>
        <dbReference type="PROSITE" id="PS50943"/>
    </source>
</evidence>
<dbReference type="STRING" id="1513793.SAMN06296036_10590"/>
<keyword evidence="2" id="KW-0238">DNA-binding</keyword>
<dbReference type="Pfam" id="PF13443">
    <property type="entry name" value="HTH_26"/>
    <property type="match status" value="1"/>
</dbReference>
<dbReference type="SMART" id="SM00530">
    <property type="entry name" value="HTH_XRE"/>
    <property type="match status" value="1"/>
</dbReference>
<keyword evidence="3" id="KW-1185">Reference proteome</keyword>
<dbReference type="SUPFAM" id="SSF47413">
    <property type="entry name" value="lambda repressor-like DNA-binding domains"/>
    <property type="match status" value="1"/>
</dbReference>
<reference evidence="3" key="1">
    <citation type="submission" date="2017-04" db="EMBL/GenBank/DDBJ databases">
        <authorList>
            <person name="Varghese N."/>
            <person name="Submissions S."/>
        </authorList>
    </citation>
    <scope>NUCLEOTIDE SEQUENCE [LARGE SCALE GENOMIC DNA]</scope>
    <source>
        <strain evidence="3">RKEM611</strain>
    </source>
</reference>